<sequence>MVHAQAVDNACRQRTTDPAAAGKEWHMHSVSDPTTRQPTSRPRRKRSLQWLARLVVAFGLLVTSATVVAAPASAYVGSNVLRNHQTGRCLTFIKNGIYTEPCNRADPNQIWQPLFQFKLGNDIVILWNPRHRVCVYPYGWLSGKNRGEVNVGRKQSECAAGRRGFWEARGTGWHSVNFVTYLPPYPCLDSNYAGDAYYYPCIAGNRHQMWKLGL</sequence>
<reference evidence="3 4" key="1">
    <citation type="submission" date="2020-03" db="EMBL/GenBank/DDBJ databases">
        <title>Whole genome shotgun sequence of Phytohabitans flavus NBRC 107702.</title>
        <authorList>
            <person name="Komaki H."/>
            <person name="Tamura T."/>
        </authorList>
    </citation>
    <scope>NUCLEOTIDE SEQUENCE [LARGE SCALE GENOMIC DNA]</scope>
    <source>
        <strain evidence="3 4">NBRC 107702</strain>
    </source>
</reference>
<evidence type="ECO:0008006" key="5">
    <source>
        <dbReference type="Google" id="ProtNLM"/>
    </source>
</evidence>
<accession>A0A6F8XMG1</accession>
<dbReference type="KEGG" id="pfla:Pflav_013880"/>
<keyword evidence="2" id="KW-1133">Transmembrane helix</keyword>
<dbReference type="SUPFAM" id="SSF50370">
    <property type="entry name" value="Ricin B-like lectins"/>
    <property type="match status" value="1"/>
</dbReference>
<organism evidence="3 4">
    <name type="scientific">Phytohabitans flavus</name>
    <dbReference type="NCBI Taxonomy" id="1076124"/>
    <lineage>
        <taxon>Bacteria</taxon>
        <taxon>Bacillati</taxon>
        <taxon>Actinomycetota</taxon>
        <taxon>Actinomycetes</taxon>
        <taxon>Micromonosporales</taxon>
        <taxon>Micromonosporaceae</taxon>
    </lineage>
</organism>
<gene>
    <name evidence="3" type="ORF">Pflav_013880</name>
</gene>
<evidence type="ECO:0000256" key="1">
    <source>
        <dbReference type="SAM" id="MobiDB-lite"/>
    </source>
</evidence>
<dbReference type="EMBL" id="AP022870">
    <property type="protein sequence ID" value="BCB74978.1"/>
    <property type="molecule type" value="Genomic_DNA"/>
</dbReference>
<dbReference type="Gene3D" id="2.80.10.50">
    <property type="match status" value="1"/>
</dbReference>
<keyword evidence="4" id="KW-1185">Reference proteome</keyword>
<protein>
    <recommendedName>
        <fullName evidence="5">Ricin B lectin domain-containing protein</fullName>
    </recommendedName>
</protein>
<reference evidence="3 4" key="2">
    <citation type="submission" date="2020-03" db="EMBL/GenBank/DDBJ databases">
        <authorList>
            <person name="Ichikawa N."/>
            <person name="Kimura A."/>
            <person name="Kitahashi Y."/>
            <person name="Uohara A."/>
        </authorList>
    </citation>
    <scope>NUCLEOTIDE SEQUENCE [LARGE SCALE GENOMIC DNA]</scope>
    <source>
        <strain evidence="3 4">NBRC 107702</strain>
    </source>
</reference>
<feature type="compositionally biased region" description="Low complexity" evidence="1">
    <location>
        <begin position="31"/>
        <end position="40"/>
    </location>
</feature>
<dbReference type="AlphaFoldDB" id="A0A6F8XMG1"/>
<keyword evidence="2" id="KW-0472">Membrane</keyword>
<dbReference type="Proteomes" id="UP000502508">
    <property type="component" value="Chromosome"/>
</dbReference>
<feature type="transmembrane region" description="Helical" evidence="2">
    <location>
        <begin position="50"/>
        <end position="76"/>
    </location>
</feature>
<evidence type="ECO:0000256" key="2">
    <source>
        <dbReference type="SAM" id="Phobius"/>
    </source>
</evidence>
<evidence type="ECO:0000313" key="3">
    <source>
        <dbReference type="EMBL" id="BCB74978.1"/>
    </source>
</evidence>
<name>A0A6F8XMG1_9ACTN</name>
<evidence type="ECO:0000313" key="4">
    <source>
        <dbReference type="Proteomes" id="UP000502508"/>
    </source>
</evidence>
<proteinExistence type="predicted"/>
<keyword evidence="2" id="KW-0812">Transmembrane</keyword>
<dbReference type="InterPro" id="IPR035992">
    <property type="entry name" value="Ricin_B-like_lectins"/>
</dbReference>
<feature type="region of interest" description="Disordered" evidence="1">
    <location>
        <begin position="1"/>
        <end position="44"/>
    </location>
</feature>